<name>A0AA40S5M2_9HYPH</name>
<dbReference type="AlphaFoldDB" id="A0AA40S5M2"/>
<dbReference type="Proteomes" id="UP000543554">
    <property type="component" value="Unassembled WGS sequence"/>
</dbReference>
<sequence>MNALVTTTAAAPVDTSKALNIAFDRRDAAIVRAQDLTSQVKARRAELDALVAEAHAAADAACETTKAWAEAMRVHALSV</sequence>
<comment type="caution">
    <text evidence="1">The sequence shown here is derived from an EMBL/GenBank/DDBJ whole genome shotgun (WGS) entry which is preliminary data.</text>
</comment>
<organism evidence="1 2">
    <name type="scientific">Methylorubrum thiocyanatum</name>
    <dbReference type="NCBI Taxonomy" id="47958"/>
    <lineage>
        <taxon>Bacteria</taxon>
        <taxon>Pseudomonadati</taxon>
        <taxon>Pseudomonadota</taxon>
        <taxon>Alphaproteobacteria</taxon>
        <taxon>Hyphomicrobiales</taxon>
        <taxon>Methylobacteriaceae</taxon>
        <taxon>Methylorubrum</taxon>
    </lineage>
</organism>
<evidence type="ECO:0000313" key="2">
    <source>
        <dbReference type="Proteomes" id="UP000543554"/>
    </source>
</evidence>
<dbReference type="EMBL" id="JACJIB010000007">
    <property type="protein sequence ID" value="MBA8914960.1"/>
    <property type="molecule type" value="Genomic_DNA"/>
</dbReference>
<evidence type="ECO:0000313" key="1">
    <source>
        <dbReference type="EMBL" id="MBA8914960.1"/>
    </source>
</evidence>
<protein>
    <submittedName>
        <fullName evidence="1">Uncharacterized protein</fullName>
    </submittedName>
</protein>
<keyword evidence="2" id="KW-1185">Reference proteome</keyword>
<accession>A0AA40S5M2</accession>
<proteinExistence type="predicted"/>
<reference evidence="1 2" key="1">
    <citation type="submission" date="2020-08" db="EMBL/GenBank/DDBJ databases">
        <title>Genomic Encyclopedia of Type Strains, Phase IV (KMG-IV): sequencing the most valuable type-strain genomes for metagenomic binning, comparative biology and taxonomic classification.</title>
        <authorList>
            <person name="Goeker M."/>
        </authorList>
    </citation>
    <scope>NUCLEOTIDE SEQUENCE [LARGE SCALE GENOMIC DNA]</scope>
    <source>
        <strain evidence="1 2">DSM 11490</strain>
    </source>
</reference>
<gene>
    <name evidence="1" type="ORF">HNR51_004056</name>
</gene>
<dbReference type="RefSeq" id="WP_108939567.1">
    <property type="nucleotide sequence ID" value="NZ_BPRF01000004.1"/>
</dbReference>